<dbReference type="EMBL" id="ADBJ01000043">
    <property type="protein sequence ID" value="EFA77367.1"/>
    <property type="molecule type" value="Genomic_DNA"/>
</dbReference>
<dbReference type="RefSeq" id="XP_020429496.1">
    <property type="nucleotide sequence ID" value="XM_020583309.1"/>
</dbReference>
<dbReference type="Proteomes" id="UP000001396">
    <property type="component" value="Unassembled WGS sequence"/>
</dbReference>
<keyword evidence="2" id="KW-1185">Reference proteome</keyword>
<comment type="caution">
    <text evidence="1">The sequence shown here is derived from an EMBL/GenBank/DDBJ whole genome shotgun (WGS) entry which is preliminary data.</text>
</comment>
<evidence type="ECO:0000313" key="1">
    <source>
        <dbReference type="EMBL" id="EFA77367.1"/>
    </source>
</evidence>
<evidence type="ECO:0000313" key="2">
    <source>
        <dbReference type="Proteomes" id="UP000001396"/>
    </source>
</evidence>
<proteinExistence type="predicted"/>
<dbReference type="InParanoid" id="D3BN05"/>
<organism evidence="1 2">
    <name type="scientific">Heterostelium pallidum (strain ATCC 26659 / Pp 5 / PN500)</name>
    <name type="common">Cellular slime mold</name>
    <name type="synonym">Polysphondylium pallidum</name>
    <dbReference type="NCBI Taxonomy" id="670386"/>
    <lineage>
        <taxon>Eukaryota</taxon>
        <taxon>Amoebozoa</taxon>
        <taxon>Evosea</taxon>
        <taxon>Eumycetozoa</taxon>
        <taxon>Dictyostelia</taxon>
        <taxon>Acytosteliales</taxon>
        <taxon>Acytosteliaceae</taxon>
        <taxon>Heterostelium</taxon>
    </lineage>
</organism>
<sequence>MPTISTSPRSEIMHRFYSKLFAAEKDNPELHAEMLKRAWDCSSSRFSEKVVINSTNGCQEGYICFFNGCGHQCMKGI</sequence>
<gene>
    <name evidence="1" type="ORF">PPL_12580</name>
</gene>
<accession>D3BN05</accession>
<reference evidence="1 2" key="1">
    <citation type="journal article" date="2011" name="Genome Res.">
        <title>Phylogeny-wide analysis of social amoeba genomes highlights ancient origins for complex intercellular communication.</title>
        <authorList>
            <person name="Heidel A.J."/>
            <person name="Lawal H.M."/>
            <person name="Felder M."/>
            <person name="Schilde C."/>
            <person name="Helps N.R."/>
            <person name="Tunggal B."/>
            <person name="Rivero F."/>
            <person name="John U."/>
            <person name="Schleicher M."/>
            <person name="Eichinger L."/>
            <person name="Platzer M."/>
            <person name="Noegel A.A."/>
            <person name="Schaap P."/>
            <person name="Gloeckner G."/>
        </authorList>
    </citation>
    <scope>NUCLEOTIDE SEQUENCE [LARGE SCALE GENOMIC DNA]</scope>
    <source>
        <strain evidence="2">ATCC 26659 / Pp 5 / PN500</strain>
    </source>
</reference>
<dbReference type="GeneID" id="31368047"/>
<dbReference type="AlphaFoldDB" id="D3BN05"/>
<protein>
    <submittedName>
        <fullName evidence="1">Uncharacterized protein</fullName>
    </submittedName>
</protein>
<name>D3BN05_HETP5</name>